<evidence type="ECO:0000259" key="7">
    <source>
        <dbReference type="Pfam" id="PF20684"/>
    </source>
</evidence>
<dbReference type="PANTHER" id="PTHR33048:SF146">
    <property type="entry name" value="INTEGRAL MEMBRANE PROTEIN"/>
    <property type="match status" value="1"/>
</dbReference>
<feature type="transmembrane region" description="Helical" evidence="6">
    <location>
        <begin position="109"/>
        <end position="130"/>
    </location>
</feature>
<protein>
    <recommendedName>
        <fullName evidence="7">Rhodopsin domain-containing protein</fullName>
    </recommendedName>
</protein>
<dbReference type="Pfam" id="PF20684">
    <property type="entry name" value="Fung_rhodopsin"/>
    <property type="match status" value="1"/>
</dbReference>
<keyword evidence="3 6" id="KW-1133">Transmembrane helix</keyword>
<comment type="similarity">
    <text evidence="5">Belongs to the SAT4 family.</text>
</comment>
<evidence type="ECO:0000256" key="6">
    <source>
        <dbReference type="SAM" id="Phobius"/>
    </source>
</evidence>
<keyword evidence="9" id="KW-1185">Reference proteome</keyword>
<evidence type="ECO:0000313" key="9">
    <source>
        <dbReference type="Proteomes" id="UP001321749"/>
    </source>
</evidence>
<keyword evidence="4 6" id="KW-0472">Membrane</keyword>
<name>A0AAV9HJC8_9PEZI</name>
<organism evidence="8 9">
    <name type="scientific">Cladorrhinum samala</name>
    <dbReference type="NCBI Taxonomy" id="585594"/>
    <lineage>
        <taxon>Eukaryota</taxon>
        <taxon>Fungi</taxon>
        <taxon>Dikarya</taxon>
        <taxon>Ascomycota</taxon>
        <taxon>Pezizomycotina</taxon>
        <taxon>Sordariomycetes</taxon>
        <taxon>Sordariomycetidae</taxon>
        <taxon>Sordariales</taxon>
        <taxon>Podosporaceae</taxon>
        <taxon>Cladorrhinum</taxon>
    </lineage>
</organism>
<reference evidence="8" key="1">
    <citation type="journal article" date="2023" name="Mol. Phylogenet. Evol.">
        <title>Genome-scale phylogeny and comparative genomics of the fungal order Sordariales.</title>
        <authorList>
            <person name="Hensen N."/>
            <person name="Bonometti L."/>
            <person name="Westerberg I."/>
            <person name="Brannstrom I.O."/>
            <person name="Guillou S."/>
            <person name="Cros-Aarteil S."/>
            <person name="Calhoun S."/>
            <person name="Haridas S."/>
            <person name="Kuo A."/>
            <person name="Mondo S."/>
            <person name="Pangilinan J."/>
            <person name="Riley R."/>
            <person name="LaButti K."/>
            <person name="Andreopoulos B."/>
            <person name="Lipzen A."/>
            <person name="Chen C."/>
            <person name="Yan M."/>
            <person name="Daum C."/>
            <person name="Ng V."/>
            <person name="Clum A."/>
            <person name="Steindorff A."/>
            <person name="Ohm R.A."/>
            <person name="Martin F."/>
            <person name="Silar P."/>
            <person name="Natvig D.O."/>
            <person name="Lalanne C."/>
            <person name="Gautier V."/>
            <person name="Ament-Velasquez S.L."/>
            <person name="Kruys A."/>
            <person name="Hutchinson M.I."/>
            <person name="Powell A.J."/>
            <person name="Barry K."/>
            <person name="Miller A.N."/>
            <person name="Grigoriev I.V."/>
            <person name="Debuchy R."/>
            <person name="Gladieux P."/>
            <person name="Hiltunen Thoren M."/>
            <person name="Johannesson H."/>
        </authorList>
    </citation>
    <scope>NUCLEOTIDE SEQUENCE</scope>
    <source>
        <strain evidence="8">PSN324</strain>
    </source>
</reference>
<evidence type="ECO:0000256" key="4">
    <source>
        <dbReference type="ARBA" id="ARBA00023136"/>
    </source>
</evidence>
<comment type="caution">
    <text evidence="8">The sequence shown here is derived from an EMBL/GenBank/DDBJ whole genome shotgun (WGS) entry which is preliminary data.</text>
</comment>
<feature type="transmembrane region" description="Helical" evidence="6">
    <location>
        <begin position="220"/>
        <end position="240"/>
    </location>
</feature>
<dbReference type="GO" id="GO:0016020">
    <property type="term" value="C:membrane"/>
    <property type="evidence" value="ECO:0007669"/>
    <property type="project" value="UniProtKB-SubCell"/>
</dbReference>
<evidence type="ECO:0000256" key="2">
    <source>
        <dbReference type="ARBA" id="ARBA00022692"/>
    </source>
</evidence>
<feature type="transmembrane region" description="Helical" evidence="6">
    <location>
        <begin position="142"/>
        <end position="166"/>
    </location>
</feature>
<dbReference type="AlphaFoldDB" id="A0AAV9HJC8"/>
<evidence type="ECO:0000256" key="1">
    <source>
        <dbReference type="ARBA" id="ARBA00004141"/>
    </source>
</evidence>
<feature type="domain" description="Rhodopsin" evidence="7">
    <location>
        <begin position="46"/>
        <end position="279"/>
    </location>
</feature>
<comment type="subcellular location">
    <subcellularLocation>
        <location evidence="1">Membrane</location>
        <topology evidence="1">Multi-pass membrane protein</topology>
    </subcellularLocation>
</comment>
<feature type="transmembrane region" description="Helical" evidence="6">
    <location>
        <begin position="62"/>
        <end position="83"/>
    </location>
</feature>
<feature type="transmembrane region" description="Helical" evidence="6">
    <location>
        <begin position="28"/>
        <end position="50"/>
    </location>
</feature>
<sequence length="408" mass="44259">MDPSQIPFAPNPNGDPPNFADETSLKPFVLGTGVTFITISALLVVLRLFTGLKKSRRLFADDWFCVVGEVVGIAQWAVLYTLMSKGLSKHSWNVPVTTLTVQLQLANQMLAAVTHFAVKASLVFFFLRLFGTLSWVRATGYLVLILTFLSYFSYEVIVLVFCVPRSGEAWDSVILARCATSAPATIAVGVCSVVADLVLFILPFPIIAGLTLSREKKRGLVLVFLLGLLVLITSVVGLAYRVIVSYSTDDPVWHGGNVAITAYMEVFGTVIVACTPSLPGLWNGILTKTSFYSSLRSRILGGGGASHRDCDSDGFGLNGTKHSYPPPTFRYAADGNDSQYCYYYKTSFQAGSQRELVQPQPQFQEGEGGADGLQVADSGFSLQSIQKTTTFRVSSAHAAELDGRTQLK</sequence>
<dbReference type="EMBL" id="MU865002">
    <property type="protein sequence ID" value="KAK4460916.1"/>
    <property type="molecule type" value="Genomic_DNA"/>
</dbReference>
<feature type="transmembrane region" description="Helical" evidence="6">
    <location>
        <begin position="186"/>
        <end position="208"/>
    </location>
</feature>
<keyword evidence="2 6" id="KW-0812">Transmembrane</keyword>
<gene>
    <name evidence="8" type="ORF">QBC42DRAFT_179859</name>
</gene>
<dbReference type="InterPro" id="IPR052337">
    <property type="entry name" value="SAT4-like"/>
</dbReference>
<reference evidence="8" key="2">
    <citation type="submission" date="2023-06" db="EMBL/GenBank/DDBJ databases">
        <authorList>
            <consortium name="Lawrence Berkeley National Laboratory"/>
            <person name="Mondo S.J."/>
            <person name="Hensen N."/>
            <person name="Bonometti L."/>
            <person name="Westerberg I."/>
            <person name="Brannstrom I.O."/>
            <person name="Guillou S."/>
            <person name="Cros-Aarteil S."/>
            <person name="Calhoun S."/>
            <person name="Haridas S."/>
            <person name="Kuo A."/>
            <person name="Pangilinan J."/>
            <person name="Riley R."/>
            <person name="Labutti K."/>
            <person name="Andreopoulos B."/>
            <person name="Lipzen A."/>
            <person name="Chen C."/>
            <person name="Yanf M."/>
            <person name="Daum C."/>
            <person name="Ng V."/>
            <person name="Clum A."/>
            <person name="Steindorff A."/>
            <person name="Ohm R."/>
            <person name="Martin F."/>
            <person name="Silar P."/>
            <person name="Natvig D."/>
            <person name="Lalanne C."/>
            <person name="Gautier V."/>
            <person name="Ament-Velasquez S.L."/>
            <person name="Kruys A."/>
            <person name="Hutchinson M.I."/>
            <person name="Powell A.J."/>
            <person name="Barry K."/>
            <person name="Miller A.N."/>
            <person name="Grigoriev I.V."/>
            <person name="Debuchy R."/>
            <person name="Gladieux P."/>
            <person name="Thoren M.H."/>
            <person name="Johannesson H."/>
        </authorList>
    </citation>
    <scope>NUCLEOTIDE SEQUENCE</scope>
    <source>
        <strain evidence="8">PSN324</strain>
    </source>
</reference>
<feature type="transmembrane region" description="Helical" evidence="6">
    <location>
        <begin position="260"/>
        <end position="282"/>
    </location>
</feature>
<evidence type="ECO:0000256" key="5">
    <source>
        <dbReference type="ARBA" id="ARBA00038359"/>
    </source>
</evidence>
<dbReference type="InterPro" id="IPR049326">
    <property type="entry name" value="Rhodopsin_dom_fungi"/>
</dbReference>
<evidence type="ECO:0000313" key="8">
    <source>
        <dbReference type="EMBL" id="KAK4460916.1"/>
    </source>
</evidence>
<proteinExistence type="inferred from homology"/>
<evidence type="ECO:0000256" key="3">
    <source>
        <dbReference type="ARBA" id="ARBA00022989"/>
    </source>
</evidence>
<dbReference type="Proteomes" id="UP001321749">
    <property type="component" value="Unassembled WGS sequence"/>
</dbReference>
<dbReference type="PANTHER" id="PTHR33048">
    <property type="entry name" value="PTH11-LIKE INTEGRAL MEMBRANE PROTEIN (AFU_ORTHOLOGUE AFUA_5G11245)"/>
    <property type="match status" value="1"/>
</dbReference>
<accession>A0AAV9HJC8</accession>